<protein>
    <recommendedName>
        <fullName evidence="14">Nuclear receptor domain-containing protein</fullName>
    </recommendedName>
</protein>
<keyword evidence="5 9" id="KW-0238">DNA-binding</keyword>
<dbReference type="GO" id="GO:0008270">
    <property type="term" value="F:zinc ion binding"/>
    <property type="evidence" value="ECO:0007669"/>
    <property type="project" value="UniProtKB-KW"/>
</dbReference>
<dbReference type="PROSITE" id="PS00031">
    <property type="entry name" value="NUCLEAR_REC_DBD_1"/>
    <property type="match status" value="1"/>
</dbReference>
<dbReference type="SUPFAM" id="SSF57716">
    <property type="entry name" value="Glucocorticoid receptor-like (DNA-binding domain)"/>
    <property type="match status" value="1"/>
</dbReference>
<keyword evidence="2 9" id="KW-0863">Zinc-finger</keyword>
<feature type="domain" description="Nuclear receptor" evidence="10">
    <location>
        <begin position="1"/>
        <end position="69"/>
    </location>
</feature>
<dbReference type="SUPFAM" id="SSF48508">
    <property type="entry name" value="Nuclear receptor ligand-binding domain"/>
    <property type="match status" value="1"/>
</dbReference>
<dbReference type="EnsemblMetazoa" id="CJA28916.1">
    <property type="protein sequence ID" value="CJA28916.1"/>
    <property type="gene ID" value="WBGene00184490"/>
</dbReference>
<name>A0A8R1IBS2_CAEJA</name>
<accession>A0A8R1IBS2</accession>
<sequence>MRCDICSVPSMEYHFGVPSCRACAAFFRRYVNSPKQLKECNCETDRAPCRFCRMEMCLKAGMMTSKVQKKRDNNPCRPTASAIDDSTKNNQLLQSNQLPLRSNDRISRAVGNYKALGKERKIVHGLAKLNPTKKVNFFEFTSIAVIDSQIVWKLLENTFFELKDLKDVDKINLFSNFYPKWTLFESAIMAFQRCDVRTFFAPNGKPAKQISKFYKDCMEGLRMKDAEILRIFEPYWNSYYGHVAYPLFELKFDQMEHMAILAMLLLDPGYANISEDCSEMCYELRKVIQRELKGYYLEKELPLERMLKAIEALILMEKADRWFVEEIYMCGVYNVSIDDTFRRMVMANKI</sequence>
<dbReference type="Proteomes" id="UP000005237">
    <property type="component" value="Unassembled WGS sequence"/>
</dbReference>
<dbReference type="PROSITE" id="PS51030">
    <property type="entry name" value="NUCLEAR_REC_DBD_2"/>
    <property type="match status" value="1"/>
</dbReference>
<dbReference type="Gene3D" id="1.10.565.10">
    <property type="entry name" value="Retinoid X Receptor"/>
    <property type="match status" value="1"/>
</dbReference>
<reference evidence="12" key="2">
    <citation type="submission" date="2022-06" db="UniProtKB">
        <authorList>
            <consortium name="EnsemblMetazoa"/>
        </authorList>
    </citation>
    <scope>IDENTIFICATION</scope>
    <source>
        <strain evidence="12">DF5081</strain>
    </source>
</reference>
<evidence type="ECO:0000256" key="4">
    <source>
        <dbReference type="ARBA" id="ARBA00023015"/>
    </source>
</evidence>
<keyword evidence="6 9" id="KW-0804">Transcription</keyword>
<evidence type="ECO:0000256" key="6">
    <source>
        <dbReference type="ARBA" id="ARBA00023163"/>
    </source>
</evidence>
<proteinExistence type="inferred from homology"/>
<dbReference type="SMART" id="SM00399">
    <property type="entry name" value="ZnF_C4"/>
    <property type="match status" value="1"/>
</dbReference>
<evidence type="ECO:0000256" key="8">
    <source>
        <dbReference type="ARBA" id="ARBA00023242"/>
    </source>
</evidence>
<dbReference type="GO" id="GO:0005634">
    <property type="term" value="C:nucleus"/>
    <property type="evidence" value="ECO:0007669"/>
    <property type="project" value="UniProtKB-SubCell"/>
</dbReference>
<comment type="subcellular location">
    <subcellularLocation>
        <location evidence="9">Nucleus</location>
    </subcellularLocation>
</comment>
<dbReference type="InterPro" id="IPR042936">
    <property type="entry name" value="Nhr-150"/>
</dbReference>
<dbReference type="SMART" id="SM00430">
    <property type="entry name" value="HOLI"/>
    <property type="match status" value="1"/>
</dbReference>
<dbReference type="PRINTS" id="PR00047">
    <property type="entry name" value="STROIDFINGER"/>
</dbReference>
<evidence type="ECO:0000256" key="7">
    <source>
        <dbReference type="ARBA" id="ARBA00023170"/>
    </source>
</evidence>
<dbReference type="PANTHER" id="PTHR46800:SF1">
    <property type="entry name" value="NUCLEAR HORMONE RECEPTOR FAMILY"/>
    <property type="match status" value="1"/>
</dbReference>
<dbReference type="Pfam" id="PF00105">
    <property type="entry name" value="zf-C4"/>
    <property type="match status" value="1"/>
</dbReference>
<dbReference type="Pfam" id="PF00104">
    <property type="entry name" value="Hormone_recep"/>
    <property type="match status" value="1"/>
</dbReference>
<evidence type="ECO:0000313" key="12">
    <source>
        <dbReference type="EnsemblMetazoa" id="CJA28916.1"/>
    </source>
</evidence>
<dbReference type="InterPro" id="IPR000536">
    <property type="entry name" value="Nucl_hrmn_rcpt_lig-bd"/>
</dbReference>
<evidence type="ECO:0000259" key="11">
    <source>
        <dbReference type="PROSITE" id="PS51843"/>
    </source>
</evidence>
<dbReference type="AlphaFoldDB" id="A0A8R1IBS2"/>
<dbReference type="PROSITE" id="PS51843">
    <property type="entry name" value="NR_LBD"/>
    <property type="match status" value="1"/>
</dbReference>
<evidence type="ECO:0000256" key="3">
    <source>
        <dbReference type="ARBA" id="ARBA00022833"/>
    </source>
</evidence>
<keyword evidence="7 9" id="KW-0675">Receptor</keyword>
<reference evidence="13" key="1">
    <citation type="submission" date="2010-08" db="EMBL/GenBank/DDBJ databases">
        <authorList>
            <consortium name="Caenorhabditis japonica Sequencing Consortium"/>
            <person name="Wilson R.K."/>
        </authorList>
    </citation>
    <scope>NUCLEOTIDE SEQUENCE [LARGE SCALE GENOMIC DNA]</scope>
    <source>
        <strain evidence="13">DF5081</strain>
    </source>
</reference>
<evidence type="ECO:0000259" key="10">
    <source>
        <dbReference type="PROSITE" id="PS51030"/>
    </source>
</evidence>
<keyword evidence="4 9" id="KW-0805">Transcription regulation</keyword>
<keyword evidence="3 9" id="KW-0862">Zinc</keyword>
<evidence type="ECO:0000313" key="13">
    <source>
        <dbReference type="Proteomes" id="UP000005237"/>
    </source>
</evidence>
<keyword evidence="1 9" id="KW-0479">Metal-binding</keyword>
<feature type="domain" description="NR LBD" evidence="11">
    <location>
        <begin position="84"/>
        <end position="350"/>
    </location>
</feature>
<evidence type="ECO:0000256" key="9">
    <source>
        <dbReference type="RuleBase" id="RU004334"/>
    </source>
</evidence>
<dbReference type="GO" id="GO:0003700">
    <property type="term" value="F:DNA-binding transcription factor activity"/>
    <property type="evidence" value="ECO:0007669"/>
    <property type="project" value="InterPro"/>
</dbReference>
<dbReference type="GO" id="GO:0043565">
    <property type="term" value="F:sequence-specific DNA binding"/>
    <property type="evidence" value="ECO:0007669"/>
    <property type="project" value="InterPro"/>
</dbReference>
<dbReference type="InterPro" id="IPR013088">
    <property type="entry name" value="Znf_NHR/GATA"/>
</dbReference>
<organism evidence="12 13">
    <name type="scientific">Caenorhabditis japonica</name>
    <dbReference type="NCBI Taxonomy" id="281687"/>
    <lineage>
        <taxon>Eukaryota</taxon>
        <taxon>Metazoa</taxon>
        <taxon>Ecdysozoa</taxon>
        <taxon>Nematoda</taxon>
        <taxon>Chromadorea</taxon>
        <taxon>Rhabditida</taxon>
        <taxon>Rhabditina</taxon>
        <taxon>Rhabditomorpha</taxon>
        <taxon>Rhabditoidea</taxon>
        <taxon>Rhabditidae</taxon>
        <taxon>Peloderinae</taxon>
        <taxon>Caenorhabditis</taxon>
    </lineage>
</organism>
<evidence type="ECO:0000256" key="5">
    <source>
        <dbReference type="ARBA" id="ARBA00023125"/>
    </source>
</evidence>
<keyword evidence="13" id="KW-1185">Reference proteome</keyword>
<keyword evidence="8 9" id="KW-0539">Nucleus</keyword>
<dbReference type="PANTHER" id="PTHR46800">
    <property type="entry name" value="NUCLEAR HORMONE RECEPTOR FAMILY-RELATED-RELATED"/>
    <property type="match status" value="1"/>
</dbReference>
<evidence type="ECO:0000256" key="1">
    <source>
        <dbReference type="ARBA" id="ARBA00022723"/>
    </source>
</evidence>
<evidence type="ECO:0008006" key="14">
    <source>
        <dbReference type="Google" id="ProtNLM"/>
    </source>
</evidence>
<dbReference type="InterPro" id="IPR035500">
    <property type="entry name" value="NHR-like_dom_sf"/>
</dbReference>
<dbReference type="InterPro" id="IPR001628">
    <property type="entry name" value="Znf_hrmn_rcpt"/>
</dbReference>
<evidence type="ECO:0000256" key="2">
    <source>
        <dbReference type="ARBA" id="ARBA00022771"/>
    </source>
</evidence>
<dbReference type="Gene3D" id="3.30.50.10">
    <property type="entry name" value="Erythroid Transcription Factor GATA-1, subunit A"/>
    <property type="match status" value="1"/>
</dbReference>
<comment type="similarity">
    <text evidence="9">Belongs to the nuclear hormone receptor family.</text>
</comment>